<protein>
    <submittedName>
        <fullName evidence="2">DUF1573 domain-containing protein</fullName>
    </submittedName>
</protein>
<dbReference type="Gene3D" id="2.60.40.10">
    <property type="entry name" value="Immunoglobulins"/>
    <property type="match status" value="2"/>
</dbReference>
<dbReference type="InterPro" id="IPR011467">
    <property type="entry name" value="DUF1573"/>
</dbReference>
<dbReference type="AlphaFoldDB" id="A0A413IEU9"/>
<dbReference type="PANTHER" id="PTHR37833">
    <property type="entry name" value="LIPOPROTEIN-RELATED"/>
    <property type="match status" value="1"/>
</dbReference>
<dbReference type="PANTHER" id="PTHR37833:SF1">
    <property type="entry name" value="SIGNAL PEPTIDE PROTEIN"/>
    <property type="match status" value="1"/>
</dbReference>
<keyword evidence="1" id="KW-0472">Membrane</keyword>
<evidence type="ECO:0000256" key="1">
    <source>
        <dbReference type="SAM" id="Phobius"/>
    </source>
</evidence>
<reference evidence="2 3" key="1">
    <citation type="submission" date="2018-08" db="EMBL/GenBank/DDBJ databases">
        <title>A genome reference for cultivated species of the human gut microbiota.</title>
        <authorList>
            <person name="Zou Y."/>
            <person name="Xue W."/>
            <person name="Luo G."/>
        </authorList>
    </citation>
    <scope>NUCLEOTIDE SEQUENCE [LARGE SCALE GENOMIC DNA]</scope>
    <source>
        <strain evidence="2 3">OF03-11</strain>
    </source>
</reference>
<sequence>MFVQIGIMHSGIREQLRGYIYHKALFTIQTIFSGGFELTKLKFILESSKSSVKRIIFVFRIHKREFDVCIFLSECMLFYANFCDMKVLLSIVFLFASLATFSQAVINFSNRAHDFGTIKEVNGAVSYDFEFVNAGTAPILIKNVESLCGCTSPQWSRQPVLPGQKGFVKATFDPKDRPGFFDKTITVYSNAKPTVVELKIKGTVEGKARTVLDDYPYELASGLRLPLEHISLMKVHKGEVKSMSVGVFNNAGKSVAVSFTDLPAYIKMAIEPQPIPDKGKATIKAAYNTAMNGEYGLNKEQVTMVVEGKKYTLPVSVFIEEDFTNIDPATAPRIEADKRYHNFGHTPAAQAVSCTYQIKNTGQTPLTIHRIYSNDERVTVEMTRKELKPGEAAALKVNTKSGADAGKVTCLISVISNAPANPELTLRFYGNID</sequence>
<dbReference type="Proteomes" id="UP000284434">
    <property type="component" value="Unassembled WGS sequence"/>
</dbReference>
<feature type="transmembrane region" description="Helical" evidence="1">
    <location>
        <begin position="88"/>
        <end position="109"/>
    </location>
</feature>
<proteinExistence type="predicted"/>
<keyword evidence="1" id="KW-1133">Transmembrane helix</keyword>
<comment type="caution">
    <text evidence="2">The sequence shown here is derived from an EMBL/GenBank/DDBJ whole genome shotgun (WGS) entry which is preliminary data.</text>
</comment>
<organism evidence="2 3">
    <name type="scientific">Odoribacter splanchnicus</name>
    <dbReference type="NCBI Taxonomy" id="28118"/>
    <lineage>
        <taxon>Bacteria</taxon>
        <taxon>Pseudomonadati</taxon>
        <taxon>Bacteroidota</taxon>
        <taxon>Bacteroidia</taxon>
        <taxon>Bacteroidales</taxon>
        <taxon>Odoribacteraceae</taxon>
        <taxon>Odoribacter</taxon>
    </lineage>
</organism>
<dbReference type="EMBL" id="QSCO01000005">
    <property type="protein sequence ID" value="RGY08436.1"/>
    <property type="molecule type" value="Genomic_DNA"/>
</dbReference>
<evidence type="ECO:0000313" key="2">
    <source>
        <dbReference type="EMBL" id="RGY08436.1"/>
    </source>
</evidence>
<gene>
    <name evidence="2" type="ORF">DXA53_05210</name>
</gene>
<dbReference type="Pfam" id="PF07610">
    <property type="entry name" value="DUF1573"/>
    <property type="match status" value="2"/>
</dbReference>
<dbReference type="InterPro" id="IPR013783">
    <property type="entry name" value="Ig-like_fold"/>
</dbReference>
<name>A0A413IEU9_9BACT</name>
<keyword evidence="1" id="KW-0812">Transmembrane</keyword>
<evidence type="ECO:0000313" key="3">
    <source>
        <dbReference type="Proteomes" id="UP000284434"/>
    </source>
</evidence>
<accession>A0A413IEU9</accession>